<protein>
    <submittedName>
        <fullName evidence="2">Uncharacterized protein</fullName>
    </submittedName>
</protein>
<evidence type="ECO:0000313" key="2">
    <source>
        <dbReference type="WBParaSite" id="RSKR_0000289000.1"/>
    </source>
</evidence>
<accession>A0AC35TQ38</accession>
<name>A0AC35TQ38_9BILA</name>
<organism evidence="1 2">
    <name type="scientific">Rhabditophanes sp. KR3021</name>
    <dbReference type="NCBI Taxonomy" id="114890"/>
    <lineage>
        <taxon>Eukaryota</taxon>
        <taxon>Metazoa</taxon>
        <taxon>Ecdysozoa</taxon>
        <taxon>Nematoda</taxon>
        <taxon>Chromadorea</taxon>
        <taxon>Rhabditida</taxon>
        <taxon>Tylenchina</taxon>
        <taxon>Panagrolaimomorpha</taxon>
        <taxon>Strongyloidoidea</taxon>
        <taxon>Alloionematidae</taxon>
        <taxon>Rhabditophanes</taxon>
    </lineage>
</organism>
<sequence>MIFTLLFTYSSFLLIQLSWTSNEPLIPLYLHFSPKSLDRYGYRNNFPNYYPSVLLNGFDGRTQSMRQLNNEIRRLKASGDPNANADNIVNRSLMQTWAPTCLHDLIYCLHAQRILKTPKSTAPKIYYFPERD</sequence>
<dbReference type="Proteomes" id="UP000095286">
    <property type="component" value="Unplaced"/>
</dbReference>
<proteinExistence type="predicted"/>
<dbReference type="WBParaSite" id="RSKR_0000289000.1">
    <property type="protein sequence ID" value="RSKR_0000289000.1"/>
    <property type="gene ID" value="RSKR_0000289000"/>
</dbReference>
<evidence type="ECO:0000313" key="1">
    <source>
        <dbReference type="Proteomes" id="UP000095286"/>
    </source>
</evidence>
<reference evidence="2" key="1">
    <citation type="submission" date="2016-11" db="UniProtKB">
        <authorList>
            <consortium name="WormBaseParasite"/>
        </authorList>
    </citation>
    <scope>IDENTIFICATION</scope>
    <source>
        <strain evidence="2">KR3021</strain>
    </source>
</reference>